<feature type="domain" description="Methyltransferase type 11" evidence="2">
    <location>
        <begin position="41"/>
        <end position="131"/>
    </location>
</feature>
<dbReference type="PANTHER" id="PTHR43591">
    <property type="entry name" value="METHYLTRANSFERASE"/>
    <property type="match status" value="1"/>
</dbReference>
<evidence type="ECO:0000313" key="4">
    <source>
        <dbReference type="Proteomes" id="UP000034690"/>
    </source>
</evidence>
<evidence type="ECO:0000313" key="3">
    <source>
        <dbReference type="EMBL" id="KKR14032.1"/>
    </source>
</evidence>
<dbReference type="InterPro" id="IPR013216">
    <property type="entry name" value="Methyltransf_11"/>
</dbReference>
<dbReference type="AlphaFoldDB" id="A0A0G0RK53"/>
<protein>
    <recommendedName>
        <fullName evidence="2">Methyltransferase type 11 domain-containing protein</fullName>
    </recommendedName>
</protein>
<name>A0A0G0RK53_9BACT</name>
<reference evidence="3 4" key="1">
    <citation type="journal article" date="2015" name="Nature">
        <title>rRNA introns, odd ribosomes, and small enigmatic genomes across a large radiation of phyla.</title>
        <authorList>
            <person name="Brown C.T."/>
            <person name="Hug L.A."/>
            <person name="Thomas B.C."/>
            <person name="Sharon I."/>
            <person name="Castelle C.J."/>
            <person name="Singh A."/>
            <person name="Wilkins M.J."/>
            <person name="Williams K.H."/>
            <person name="Banfield J.F."/>
        </authorList>
    </citation>
    <scope>NUCLEOTIDE SEQUENCE [LARGE SCALE GENOMIC DNA]</scope>
</reference>
<sequence length="218" mass="25025">MPKGKIKKIKSKLKWGGTHPFFLHSFISNFTPSNLENKVILDVGCGKGINAYLIRVTRDLSGSTIIGLDTNKDYLDFCHKFDIYDNLVKQNLPKLPFNDKSIDFLLCTEVIEHLKKKDGEKLLKEIDRVCRGRALITTPNVSFETISNEFEDAHHSIWRTNDFREYAYNVYGLGFRTPILIGDPFLKIKQALYFFATPIAYLVPEISGILVCVKDFKR</sequence>
<dbReference type="GO" id="GO:0008757">
    <property type="term" value="F:S-adenosylmethionine-dependent methyltransferase activity"/>
    <property type="evidence" value="ECO:0007669"/>
    <property type="project" value="InterPro"/>
</dbReference>
<dbReference type="Gene3D" id="3.40.50.150">
    <property type="entry name" value="Vaccinia Virus protein VP39"/>
    <property type="match status" value="1"/>
</dbReference>
<dbReference type="CDD" id="cd02440">
    <property type="entry name" value="AdoMet_MTases"/>
    <property type="match status" value="1"/>
</dbReference>
<evidence type="ECO:0000259" key="2">
    <source>
        <dbReference type="Pfam" id="PF08241"/>
    </source>
</evidence>
<keyword evidence="1" id="KW-0472">Membrane</keyword>
<keyword evidence="1" id="KW-0812">Transmembrane</keyword>
<comment type="caution">
    <text evidence="3">The sequence shown here is derived from an EMBL/GenBank/DDBJ whole genome shotgun (WGS) entry which is preliminary data.</text>
</comment>
<feature type="transmembrane region" description="Helical" evidence="1">
    <location>
        <begin position="192"/>
        <end position="213"/>
    </location>
</feature>
<dbReference type="Proteomes" id="UP000034690">
    <property type="component" value="Unassembled WGS sequence"/>
</dbReference>
<gene>
    <name evidence="3" type="ORF">UT40_C0006G0022</name>
</gene>
<accession>A0A0G0RK53</accession>
<keyword evidence="1" id="KW-1133">Transmembrane helix</keyword>
<dbReference type="InterPro" id="IPR029063">
    <property type="entry name" value="SAM-dependent_MTases_sf"/>
</dbReference>
<dbReference type="PANTHER" id="PTHR43591:SF24">
    <property type="entry name" value="2-METHOXY-6-POLYPRENYL-1,4-BENZOQUINOL METHYLASE, MITOCHONDRIAL"/>
    <property type="match status" value="1"/>
</dbReference>
<proteinExistence type="predicted"/>
<evidence type="ECO:0000256" key="1">
    <source>
        <dbReference type="SAM" id="Phobius"/>
    </source>
</evidence>
<dbReference type="Pfam" id="PF08241">
    <property type="entry name" value="Methyltransf_11"/>
    <property type="match status" value="1"/>
</dbReference>
<dbReference type="SUPFAM" id="SSF53335">
    <property type="entry name" value="S-adenosyl-L-methionine-dependent methyltransferases"/>
    <property type="match status" value="1"/>
</dbReference>
<dbReference type="EMBL" id="LBWQ01000006">
    <property type="protein sequence ID" value="KKR14032.1"/>
    <property type="molecule type" value="Genomic_DNA"/>
</dbReference>
<organism evidence="3 4">
    <name type="scientific">Candidatus Woesebacteria bacterium GW2011_GWA1_39_21b</name>
    <dbReference type="NCBI Taxonomy" id="1618551"/>
    <lineage>
        <taxon>Bacteria</taxon>
        <taxon>Candidatus Woeseibacteriota</taxon>
    </lineage>
</organism>